<accession>A0A6N2CH19</accession>
<comment type="caution">
    <text evidence="1">The sequence shown here is derived from an EMBL/GenBank/DDBJ whole genome shotgun (WGS) entry which is preliminary data.</text>
</comment>
<reference evidence="1" key="1">
    <citation type="submission" date="2019-05" db="EMBL/GenBank/DDBJ databases">
        <title>The de novo reference genome and transcriptome assemblies of the wild tomato species Solanum chilense.</title>
        <authorList>
            <person name="Stam R."/>
            <person name="Nosenko T."/>
            <person name="Hoerger A.C."/>
            <person name="Stephan W."/>
            <person name="Seidel M.A."/>
            <person name="Kuhn J.M.M."/>
            <person name="Haberer G."/>
            <person name="Tellier A."/>
        </authorList>
    </citation>
    <scope>NUCLEOTIDE SEQUENCE</scope>
    <source>
        <tissue evidence="1">Mature leaves</tissue>
    </source>
</reference>
<dbReference type="AlphaFoldDB" id="A0A6N2CH19"/>
<name>A0A6N2CH19_SOLCI</name>
<dbReference type="EMBL" id="RXGB01000307">
    <property type="protein sequence ID" value="TMX04012.1"/>
    <property type="molecule type" value="Genomic_DNA"/>
</dbReference>
<organism evidence="1">
    <name type="scientific">Solanum chilense</name>
    <name type="common">Tomato</name>
    <name type="synonym">Lycopersicon chilense</name>
    <dbReference type="NCBI Taxonomy" id="4083"/>
    <lineage>
        <taxon>Eukaryota</taxon>
        <taxon>Viridiplantae</taxon>
        <taxon>Streptophyta</taxon>
        <taxon>Embryophyta</taxon>
        <taxon>Tracheophyta</taxon>
        <taxon>Spermatophyta</taxon>
        <taxon>Magnoliopsida</taxon>
        <taxon>eudicotyledons</taxon>
        <taxon>Gunneridae</taxon>
        <taxon>Pentapetalae</taxon>
        <taxon>asterids</taxon>
        <taxon>lamiids</taxon>
        <taxon>Solanales</taxon>
        <taxon>Solanaceae</taxon>
        <taxon>Solanoideae</taxon>
        <taxon>Solaneae</taxon>
        <taxon>Solanum</taxon>
        <taxon>Solanum subgen. Lycopersicon</taxon>
    </lineage>
</organism>
<proteinExistence type="predicted"/>
<evidence type="ECO:0000313" key="1">
    <source>
        <dbReference type="EMBL" id="TMX04012.1"/>
    </source>
</evidence>
<protein>
    <submittedName>
        <fullName evidence="1">Uncharacterized protein</fullName>
    </submittedName>
</protein>
<sequence>MDLVTGRRGHDGPSWPPSSYTLQILLLLSSLPLTNRYDGPFQARWFVEGLHSITLELFGIRVLGLLYDHHDEPAGRTVVAMTVLHEHCNPTLRSDFPIFLQQLHYNATYGPSQARRTVTGPVGGNFFAFLAQKLPHSYLDRFLANKEKFT</sequence>
<gene>
    <name evidence="1" type="ORF">EJD97_012038</name>
</gene>